<dbReference type="PANTHER" id="PTHR30451">
    <property type="entry name" value="OUTER MEMBRANE USHER PROTEIN"/>
    <property type="match status" value="1"/>
</dbReference>
<evidence type="ECO:0000313" key="4">
    <source>
        <dbReference type="Proteomes" id="UP000242222"/>
    </source>
</evidence>
<dbReference type="GO" id="GO:0009297">
    <property type="term" value="P:pilus assembly"/>
    <property type="evidence" value="ECO:0007669"/>
    <property type="project" value="InterPro"/>
</dbReference>
<dbReference type="AlphaFoldDB" id="A0A1I4VY24"/>
<dbReference type="InterPro" id="IPR043142">
    <property type="entry name" value="PapC-like_C_sf"/>
</dbReference>
<feature type="domain" description="PapC-like C-terminal" evidence="2">
    <location>
        <begin position="725"/>
        <end position="783"/>
    </location>
</feature>
<dbReference type="Pfam" id="PF00577">
    <property type="entry name" value="Usher"/>
    <property type="match status" value="1"/>
</dbReference>
<dbReference type="Proteomes" id="UP000242222">
    <property type="component" value="Unassembled WGS sequence"/>
</dbReference>
<dbReference type="Gene3D" id="2.60.40.2610">
    <property type="entry name" value="Outer membrane usher protein FimD, plug domain"/>
    <property type="match status" value="1"/>
</dbReference>
<dbReference type="InterPro" id="IPR000015">
    <property type="entry name" value="Fimb_usher"/>
</dbReference>
<dbReference type="OrthoDB" id="8587at2"/>
<dbReference type="EMBL" id="FOVC01000002">
    <property type="protein sequence ID" value="SFN06131.1"/>
    <property type="molecule type" value="Genomic_DNA"/>
</dbReference>
<evidence type="ECO:0000256" key="1">
    <source>
        <dbReference type="SAM" id="SignalP"/>
    </source>
</evidence>
<feature type="signal peptide" evidence="1">
    <location>
        <begin position="1"/>
        <end position="30"/>
    </location>
</feature>
<dbReference type="InterPro" id="IPR042186">
    <property type="entry name" value="FimD_plug_dom"/>
</dbReference>
<protein>
    <submittedName>
        <fullName evidence="3">Outer membrane usher protein</fullName>
    </submittedName>
</protein>
<organism evidence="3 4">
    <name type="scientific">Izhakiella capsodis</name>
    <dbReference type="NCBI Taxonomy" id="1367852"/>
    <lineage>
        <taxon>Bacteria</taxon>
        <taxon>Pseudomonadati</taxon>
        <taxon>Pseudomonadota</taxon>
        <taxon>Gammaproteobacteria</taxon>
        <taxon>Enterobacterales</taxon>
        <taxon>Erwiniaceae</taxon>
        <taxon>Izhakiella</taxon>
    </lineage>
</organism>
<dbReference type="Gene3D" id="2.60.40.3110">
    <property type="match status" value="1"/>
</dbReference>
<accession>A0A1I4VY24</accession>
<feature type="chain" id="PRO_5017326666" evidence="1">
    <location>
        <begin position="31"/>
        <end position="809"/>
    </location>
</feature>
<keyword evidence="1" id="KW-0732">Signal</keyword>
<name>A0A1I4VY24_9GAMM</name>
<keyword evidence="4" id="KW-1185">Reference proteome</keyword>
<evidence type="ECO:0000313" key="3">
    <source>
        <dbReference type="EMBL" id="SFN06131.1"/>
    </source>
</evidence>
<reference evidence="4" key="1">
    <citation type="submission" date="2016-10" db="EMBL/GenBank/DDBJ databases">
        <authorList>
            <person name="Varghese N."/>
            <person name="Submissions S."/>
        </authorList>
    </citation>
    <scope>NUCLEOTIDE SEQUENCE [LARGE SCALE GENOMIC DNA]</scope>
    <source>
        <strain evidence="4">N6PO6</strain>
    </source>
</reference>
<dbReference type="PANTHER" id="PTHR30451:SF5">
    <property type="entry name" value="SLR0019 PROTEIN"/>
    <property type="match status" value="1"/>
</dbReference>
<dbReference type="InterPro" id="IPR025949">
    <property type="entry name" value="PapC-like_C"/>
</dbReference>
<dbReference type="RefSeq" id="WP_092875475.1">
    <property type="nucleotide sequence ID" value="NZ_FOVC01000002.1"/>
</dbReference>
<dbReference type="GO" id="GO:0009279">
    <property type="term" value="C:cell outer membrane"/>
    <property type="evidence" value="ECO:0007669"/>
    <property type="project" value="TreeGrafter"/>
</dbReference>
<gene>
    <name evidence="3" type="ORF">SAMN05216516_102155</name>
</gene>
<proteinExistence type="predicted"/>
<dbReference type="STRING" id="1367852.SAMN05216516_102155"/>
<dbReference type="Pfam" id="PF13953">
    <property type="entry name" value="PapC_C"/>
    <property type="match status" value="1"/>
</dbReference>
<dbReference type="GO" id="GO:0015473">
    <property type="term" value="F:fimbrial usher porin activity"/>
    <property type="evidence" value="ECO:0007669"/>
    <property type="project" value="InterPro"/>
</dbReference>
<sequence length="809" mass="88729">MNKQPRPTVRLYVVTACGLISSLIVHQCCAETWSSLPPPPGAAPVNEHNQQYMLGLVINEYDSSKIVQVIFRNGHYILRAADLIQAGIAPSHLNGAEVDVSATPGMQAVYDNDRQRMMLTVPPEWLPGQTLGPRIRNGIRYPGRSTESALLNYDFYTSHTRASGTRLSASNELRLSGDRGQFSSSGVWQQTLTGPAFDQPTGYLRYDTSWADENEQRALSWRAGDLVTNAMDWTSSVRLGGIQLSRDFSIRPDLITYPLPTFAGQAAVPSTIDLFINGYRSSRNQVQPGGWSLTNMPYVNGAGDAVIVTTDAVGRRVTTTLPFYVSSQLLKAGLSDFSLSAGALRQNYGLKSFDYGSLAANGSYRYGLANWLTVETHAEGAESLMLGGAGMQFKPGATGVFNVSLTRSQMSGAQGTQYSWGYQYNNRRFGIGAQQVIRSAEFSNLALYGDRKEDSRFGTSSQYTLSRRSTQYSTSLSLDRYGSLGAAFIDVISNSGERTSLYNMSWSTSLWGNSNLYISATHDRQQDSWSGAVSLVIPFSALGNASISIDRDRQNGYTPRLSVSHAMPSDGGLAWDASLARQSNSSDYRQAGLNWRNNNVELAGGYYGDDRYSTLWSDVMGSLVLMDGHLFSANQVNDAFVLVKTGYSNIRVSYENQLMGTTDDRGYLLVPRVSSWYPAKYEIDTLNLPATTNIANIEQRFSVRRQSGYLLNFPIRPLRAANIILQDSQGDPLPVSSKVLRPDKQTGIVGWDGITWLEGLQTENPLRVVSPDGRRCDITVTIPDVTVQTLNTYGPYICALTAPASGNPP</sequence>
<dbReference type="Gene3D" id="2.60.40.2070">
    <property type="match status" value="1"/>
</dbReference>
<evidence type="ECO:0000259" key="2">
    <source>
        <dbReference type="Pfam" id="PF13953"/>
    </source>
</evidence>